<feature type="compositionally biased region" description="Low complexity" evidence="1">
    <location>
        <begin position="801"/>
        <end position="812"/>
    </location>
</feature>
<feature type="region of interest" description="Disordered" evidence="1">
    <location>
        <begin position="151"/>
        <end position="184"/>
    </location>
</feature>
<feature type="compositionally biased region" description="Basic and acidic residues" evidence="1">
    <location>
        <begin position="880"/>
        <end position="894"/>
    </location>
</feature>
<accession>A0AAV5GQN1</accession>
<feature type="compositionally biased region" description="Pro residues" evidence="1">
    <location>
        <begin position="151"/>
        <end position="164"/>
    </location>
</feature>
<feature type="compositionally biased region" description="Basic and acidic residues" evidence="1">
    <location>
        <begin position="513"/>
        <end position="523"/>
    </location>
</feature>
<feature type="compositionally biased region" description="Basic and acidic residues" evidence="1">
    <location>
        <begin position="765"/>
        <end position="783"/>
    </location>
</feature>
<feature type="compositionally biased region" description="Gly residues" evidence="1">
    <location>
        <begin position="955"/>
        <end position="964"/>
    </location>
</feature>
<dbReference type="AlphaFoldDB" id="A0AAV5GQN1"/>
<feature type="compositionally biased region" description="Basic and acidic residues" evidence="1">
    <location>
        <begin position="1040"/>
        <end position="1052"/>
    </location>
</feature>
<feature type="compositionally biased region" description="Basic residues" evidence="1">
    <location>
        <begin position="790"/>
        <end position="800"/>
    </location>
</feature>
<feature type="region of interest" description="Disordered" evidence="1">
    <location>
        <begin position="76"/>
        <end position="112"/>
    </location>
</feature>
<feature type="compositionally biased region" description="Polar residues" evidence="1">
    <location>
        <begin position="653"/>
        <end position="667"/>
    </location>
</feature>
<feature type="compositionally biased region" description="Basic and acidic residues" evidence="1">
    <location>
        <begin position="418"/>
        <end position="434"/>
    </location>
</feature>
<feature type="region of interest" description="Disordered" evidence="1">
    <location>
        <begin position="212"/>
        <end position="244"/>
    </location>
</feature>
<feature type="compositionally biased region" description="Acidic residues" evidence="1">
    <location>
        <begin position="83"/>
        <end position="100"/>
    </location>
</feature>
<evidence type="ECO:0000313" key="3">
    <source>
        <dbReference type="Proteomes" id="UP001342314"/>
    </source>
</evidence>
<feature type="compositionally biased region" description="Basic and acidic residues" evidence="1">
    <location>
        <begin position="339"/>
        <end position="353"/>
    </location>
</feature>
<keyword evidence="3" id="KW-1185">Reference proteome</keyword>
<feature type="region of interest" description="Disordered" evidence="1">
    <location>
        <begin position="324"/>
        <end position="668"/>
    </location>
</feature>
<sequence>MDSAATEWVSRDLSVRVRGRLVARPDPERTEGIELELDDAEGISIRYPQLVSVETKPESQTLASINSGERLLTLATPLLPPDSDTDADDAAIDDEGEGEGEGAQTATPTPKRAVVTLHDGLVPASEAPSIRQSALFSSTFDILIDSPSFPPPHFDPASLTPPTPSVRAHDAAHSQHHPTALPHNLLNSPLQRALLSPLLSPQRRAANHTPLSAAAGAGGAGDVPPLSLGLSRTSRPSFTGERPSIPHVAQGLAALVPALAPLSSGSAAPDASTTLASTLTSSLSAAAKRTAEELVALRRAHDAHVRRAKAELELLEARIEAARGEKGAADEGGVVRGFKTRDERDRERERTVDARGSGSVSRSRERGASGERARGSQQPSSSSSSAAAATAAPNGSRRTDKDEDVSSLIRAQDEREEDERGRSRSRSRRGDEPPRGTSASQRRAAGQQQPQQQRSASRTKGVAEATAKAVEGAQRRAESGSRERGRDEGTQARGRAHTKGETIPATLEEDAEREERGRHEQQQRGRSTGSSSSADAKNGLLSPASAGQPIRPGGATPTFIPTAHSLMAIPESEEFSLPPSEAGEDDKPPASAPSAAPSEDGEGDAPFEMDEDVDVEELDLASPSRPPPSERLNSATFEMLDGETPPPGPVPTAEQQEQQAPVSSSFRPGSFARASALSASYNALLASSTRGNASSRSAAPVSPSITATRAHASPTLSGVRDPQGLPPFSPPDAPSATVTSAREDAQSALQAATFEHTRLSGGRRSGPDPRDVRRGEQKIRDVLAMDVPSHRPRSGFKRRASVSGSHAGAASAARRDAERDDDEDESEEDDTVDELRSSTAGLGMASPPPSTAPSKLQVGSLPIALGRPSAVNAALSSWRPDPERLWAQARERKTSQPTPREGLWVPSHKSGSAASASPSHAQMLAGGGAALVSGAAPTQPLEIGSPSTPRPGAARGSGAGGATGISGLPLSSSSLARSLRNSPAAMSRRVDAESRNGIEVAPAGQRDEPGRVENDDGADVGDEDDEDDDEDEGFVPPHIVADRRARKDERYLSRSIGTRS</sequence>
<evidence type="ECO:0000256" key="1">
    <source>
        <dbReference type="SAM" id="MobiDB-lite"/>
    </source>
</evidence>
<dbReference type="EMBL" id="BQKY01000012">
    <property type="protein sequence ID" value="GJN92829.1"/>
    <property type="molecule type" value="Genomic_DNA"/>
</dbReference>
<feature type="region of interest" description="Disordered" evidence="1">
    <location>
        <begin position="687"/>
        <end position="859"/>
    </location>
</feature>
<dbReference type="Proteomes" id="UP001342314">
    <property type="component" value="Unassembled WGS sequence"/>
</dbReference>
<feature type="compositionally biased region" description="Basic and acidic residues" evidence="1">
    <location>
        <begin position="473"/>
        <end position="490"/>
    </location>
</feature>
<feature type="compositionally biased region" description="Basic and acidic residues" evidence="1">
    <location>
        <begin position="1005"/>
        <end position="1014"/>
    </location>
</feature>
<name>A0AAV5GQN1_9BASI</name>
<comment type="caution">
    <text evidence="2">The sequence shown here is derived from an EMBL/GenBank/DDBJ whole genome shotgun (WGS) entry which is preliminary data.</text>
</comment>
<protein>
    <recommendedName>
        <fullName evidence="4">Proteophosphoglycan ppg4</fullName>
    </recommendedName>
</protein>
<organism evidence="2 3">
    <name type="scientific">Rhodotorula paludigena</name>
    <dbReference type="NCBI Taxonomy" id="86838"/>
    <lineage>
        <taxon>Eukaryota</taxon>
        <taxon>Fungi</taxon>
        <taxon>Dikarya</taxon>
        <taxon>Basidiomycota</taxon>
        <taxon>Pucciniomycotina</taxon>
        <taxon>Microbotryomycetes</taxon>
        <taxon>Sporidiobolales</taxon>
        <taxon>Sporidiobolaceae</taxon>
        <taxon>Rhodotorula</taxon>
    </lineage>
</organism>
<gene>
    <name evidence="2" type="ORF">Rhopal_005867-T1</name>
</gene>
<feature type="compositionally biased region" description="Low complexity" evidence="1">
    <location>
        <begin position="524"/>
        <end position="533"/>
    </location>
</feature>
<feature type="compositionally biased region" description="Basic and acidic residues" evidence="1">
    <location>
        <begin position="362"/>
        <end position="374"/>
    </location>
</feature>
<feature type="compositionally biased region" description="Low complexity" evidence="1">
    <location>
        <begin position="380"/>
        <end position="392"/>
    </location>
</feature>
<feature type="compositionally biased region" description="Low complexity" evidence="1">
    <location>
        <begin position="435"/>
        <end position="458"/>
    </location>
</feature>
<feature type="compositionally biased region" description="Low complexity" evidence="1">
    <location>
        <begin position="906"/>
        <end position="921"/>
    </location>
</feature>
<feature type="compositionally biased region" description="Low complexity" evidence="1">
    <location>
        <begin position="965"/>
        <end position="985"/>
    </location>
</feature>
<feature type="compositionally biased region" description="Acidic residues" evidence="1">
    <location>
        <begin position="599"/>
        <end position="619"/>
    </location>
</feature>
<proteinExistence type="predicted"/>
<feature type="region of interest" description="Disordered" evidence="1">
    <location>
        <begin position="875"/>
        <end position="1060"/>
    </location>
</feature>
<feature type="compositionally biased region" description="Pro residues" evidence="1">
    <location>
        <begin position="724"/>
        <end position="733"/>
    </location>
</feature>
<feature type="compositionally biased region" description="Acidic residues" evidence="1">
    <location>
        <begin position="1015"/>
        <end position="1033"/>
    </location>
</feature>
<evidence type="ECO:0000313" key="2">
    <source>
        <dbReference type="EMBL" id="GJN92829.1"/>
    </source>
</evidence>
<feature type="compositionally biased region" description="Low complexity" evidence="1">
    <location>
        <begin position="687"/>
        <end position="704"/>
    </location>
</feature>
<reference evidence="2 3" key="1">
    <citation type="submission" date="2021-12" db="EMBL/GenBank/DDBJ databases">
        <title>High titer production of polyol ester of fatty acids by Rhodotorula paludigena BS15 towards product separation-free biomass refinery.</title>
        <authorList>
            <person name="Mano J."/>
            <person name="Ono H."/>
            <person name="Tanaka T."/>
            <person name="Naito K."/>
            <person name="Sushida H."/>
            <person name="Ike M."/>
            <person name="Tokuyasu K."/>
            <person name="Kitaoka M."/>
        </authorList>
    </citation>
    <scope>NUCLEOTIDE SEQUENCE [LARGE SCALE GENOMIC DNA]</scope>
    <source>
        <strain evidence="2 3">BS15</strain>
    </source>
</reference>
<feature type="compositionally biased region" description="Acidic residues" evidence="1">
    <location>
        <begin position="819"/>
        <end position="832"/>
    </location>
</feature>
<evidence type="ECO:0008006" key="4">
    <source>
        <dbReference type="Google" id="ProtNLM"/>
    </source>
</evidence>